<name>A0AAD7JNY2_9AGAR</name>
<evidence type="ECO:0000313" key="3">
    <source>
        <dbReference type="EMBL" id="KAJ7768620.1"/>
    </source>
</evidence>
<feature type="compositionally biased region" description="Pro residues" evidence="2">
    <location>
        <begin position="33"/>
        <end position="49"/>
    </location>
</feature>
<feature type="coiled-coil region" evidence="1">
    <location>
        <begin position="357"/>
        <end position="386"/>
    </location>
</feature>
<organism evidence="3 4">
    <name type="scientific">Mycena maculata</name>
    <dbReference type="NCBI Taxonomy" id="230809"/>
    <lineage>
        <taxon>Eukaryota</taxon>
        <taxon>Fungi</taxon>
        <taxon>Dikarya</taxon>
        <taxon>Basidiomycota</taxon>
        <taxon>Agaricomycotina</taxon>
        <taxon>Agaricomycetes</taxon>
        <taxon>Agaricomycetidae</taxon>
        <taxon>Agaricales</taxon>
        <taxon>Marasmiineae</taxon>
        <taxon>Mycenaceae</taxon>
        <taxon>Mycena</taxon>
    </lineage>
</organism>
<proteinExistence type="predicted"/>
<reference evidence="3" key="1">
    <citation type="submission" date="2023-03" db="EMBL/GenBank/DDBJ databases">
        <title>Massive genome expansion in bonnet fungi (Mycena s.s.) driven by repeated elements and novel gene families across ecological guilds.</title>
        <authorList>
            <consortium name="Lawrence Berkeley National Laboratory"/>
            <person name="Harder C.B."/>
            <person name="Miyauchi S."/>
            <person name="Viragh M."/>
            <person name="Kuo A."/>
            <person name="Thoen E."/>
            <person name="Andreopoulos B."/>
            <person name="Lu D."/>
            <person name="Skrede I."/>
            <person name="Drula E."/>
            <person name="Henrissat B."/>
            <person name="Morin E."/>
            <person name="Kohler A."/>
            <person name="Barry K."/>
            <person name="LaButti K."/>
            <person name="Morin E."/>
            <person name="Salamov A."/>
            <person name="Lipzen A."/>
            <person name="Mereny Z."/>
            <person name="Hegedus B."/>
            <person name="Baldrian P."/>
            <person name="Stursova M."/>
            <person name="Weitz H."/>
            <person name="Taylor A."/>
            <person name="Grigoriev I.V."/>
            <person name="Nagy L.G."/>
            <person name="Martin F."/>
            <person name="Kauserud H."/>
        </authorList>
    </citation>
    <scope>NUCLEOTIDE SEQUENCE</scope>
    <source>
        <strain evidence="3">CBHHK188m</strain>
    </source>
</reference>
<dbReference type="AlphaFoldDB" id="A0AAD7JNY2"/>
<keyword evidence="4" id="KW-1185">Reference proteome</keyword>
<keyword evidence="1" id="KW-0175">Coiled coil</keyword>
<evidence type="ECO:0000256" key="1">
    <source>
        <dbReference type="SAM" id="Coils"/>
    </source>
</evidence>
<comment type="caution">
    <text evidence="3">The sequence shown here is derived from an EMBL/GenBank/DDBJ whole genome shotgun (WGS) entry which is preliminary data.</text>
</comment>
<protein>
    <submittedName>
        <fullName evidence="3">Uncharacterized protein</fullName>
    </submittedName>
</protein>
<feature type="compositionally biased region" description="Pro residues" evidence="2">
    <location>
        <begin position="117"/>
        <end position="127"/>
    </location>
</feature>
<dbReference type="Proteomes" id="UP001215280">
    <property type="component" value="Unassembled WGS sequence"/>
</dbReference>
<accession>A0AAD7JNY2</accession>
<feature type="compositionally biased region" description="Basic residues" evidence="2">
    <location>
        <begin position="71"/>
        <end position="81"/>
    </location>
</feature>
<feature type="region of interest" description="Disordered" evidence="2">
    <location>
        <begin position="1"/>
        <end position="130"/>
    </location>
</feature>
<evidence type="ECO:0000313" key="4">
    <source>
        <dbReference type="Proteomes" id="UP001215280"/>
    </source>
</evidence>
<gene>
    <name evidence="3" type="ORF">DFH07DRAFT_807425</name>
</gene>
<dbReference type="EMBL" id="JARJLG010000027">
    <property type="protein sequence ID" value="KAJ7768620.1"/>
    <property type="molecule type" value="Genomic_DNA"/>
</dbReference>
<feature type="compositionally biased region" description="Polar residues" evidence="2">
    <location>
        <begin position="53"/>
        <end position="68"/>
    </location>
</feature>
<feature type="compositionally biased region" description="Low complexity" evidence="2">
    <location>
        <begin position="13"/>
        <end position="30"/>
    </location>
</feature>
<evidence type="ECO:0000256" key="2">
    <source>
        <dbReference type="SAM" id="MobiDB-lite"/>
    </source>
</evidence>
<sequence length="417" mass="45432">MQTTTNVNGYNFPIYYQYTPGPGQYPGYGYSTLPPPPPPPQPAPTPPPVNGVVGSTPTSSHPEPSQTIPAKRGRGRPRGSGRNHTANSRSPRKRRKKANQAVQQEKENQPAPALTPVLPPAPPPAPIPALDVTDHTIDLAISDSEDAPSKRWPVTDRDKLFRFILGQDAEGDKRFEQHKKNPGHVYDVASKNLFKGKRTVDAIRGQWQRAVKLYGWMVAFDKFTGNGGGDPDTDDPSAVLKGKLAGARTAGLAIGSLTPATILEWEHNDWRDLLDQRFGDSAKVIRPVVRGSAAALSDVEDFDDMSDDGIDPALKEMVSKGPAATVSEPKHVAPASKFRAQAAQSFGNIGEYLKVKVVADEKKAKALEAKLELDEKRFELERQRAKVTLAKDVCEANGMSEEVKNAANSYLLAFFQD</sequence>